<evidence type="ECO:0000313" key="3">
    <source>
        <dbReference type="Proteomes" id="UP000824265"/>
    </source>
</evidence>
<feature type="transmembrane region" description="Helical" evidence="1">
    <location>
        <begin position="85"/>
        <end position="109"/>
    </location>
</feature>
<proteinExistence type="predicted"/>
<keyword evidence="1" id="KW-1133">Transmembrane helix</keyword>
<dbReference type="EMBL" id="DXGH01000049">
    <property type="protein sequence ID" value="HIW81623.1"/>
    <property type="molecule type" value="Genomic_DNA"/>
</dbReference>
<dbReference type="AlphaFoldDB" id="A0A9D1R6X4"/>
<evidence type="ECO:0000313" key="2">
    <source>
        <dbReference type="EMBL" id="HIW81623.1"/>
    </source>
</evidence>
<feature type="transmembrane region" description="Helical" evidence="1">
    <location>
        <begin position="21"/>
        <end position="36"/>
    </location>
</feature>
<dbReference type="Proteomes" id="UP000824265">
    <property type="component" value="Unassembled WGS sequence"/>
</dbReference>
<comment type="caution">
    <text evidence="2">The sequence shown here is derived from an EMBL/GenBank/DDBJ whole genome shotgun (WGS) entry which is preliminary data.</text>
</comment>
<reference evidence="2" key="2">
    <citation type="submission" date="2021-04" db="EMBL/GenBank/DDBJ databases">
        <authorList>
            <person name="Gilroy R."/>
        </authorList>
    </citation>
    <scope>NUCLEOTIDE SEQUENCE</scope>
    <source>
        <strain evidence="2">CHK195-6426</strain>
    </source>
</reference>
<feature type="transmembrane region" description="Helical" evidence="1">
    <location>
        <begin position="190"/>
        <end position="216"/>
    </location>
</feature>
<reference evidence="2" key="1">
    <citation type="journal article" date="2021" name="PeerJ">
        <title>Extensive microbial diversity within the chicken gut microbiome revealed by metagenomics and culture.</title>
        <authorList>
            <person name="Gilroy R."/>
            <person name="Ravi A."/>
            <person name="Getino M."/>
            <person name="Pursley I."/>
            <person name="Horton D.L."/>
            <person name="Alikhan N.F."/>
            <person name="Baker D."/>
            <person name="Gharbi K."/>
            <person name="Hall N."/>
            <person name="Watson M."/>
            <person name="Adriaenssens E.M."/>
            <person name="Foster-Nyarko E."/>
            <person name="Jarju S."/>
            <person name="Secka A."/>
            <person name="Antonio M."/>
            <person name="Oren A."/>
            <person name="Chaudhuri R.R."/>
            <person name="La Ragione R."/>
            <person name="Hildebrand F."/>
            <person name="Pallen M.J."/>
        </authorList>
    </citation>
    <scope>NUCLEOTIDE SEQUENCE</scope>
    <source>
        <strain evidence="2">CHK195-6426</strain>
    </source>
</reference>
<feature type="transmembrane region" description="Helical" evidence="1">
    <location>
        <begin position="152"/>
        <end position="170"/>
    </location>
</feature>
<feature type="transmembrane region" description="Helical" evidence="1">
    <location>
        <begin position="121"/>
        <end position="140"/>
    </location>
</feature>
<accession>A0A9D1R6X4</accession>
<name>A0A9D1R6X4_9FIRM</name>
<protein>
    <submittedName>
        <fullName evidence="2">ABC-2 transporter permease</fullName>
    </submittedName>
</protein>
<gene>
    <name evidence="2" type="ORF">H9742_08930</name>
</gene>
<sequence>MKGLKGLFIKDCKLVKNQKQFLLMILCFCVLFLVIYQDSLFVISYAAILFTILAISTLSYDEYENGMSFLFTLPFSRNTYVVEKYLFGMLGTVLIVLLSSALEIVSMVVRGVPIPLEELSLNALASLLLSLLVLSVSIPVHLKFGVERSRVALLLAFGVLFAAGYGAVYLCGKLGLDAAALLEQVLHAGLPVLGICVLVLCGFFMALSCLISTHILKRRQF</sequence>
<organism evidence="2 3">
    <name type="scientific">Candidatus Acetatifactor stercoripullorum</name>
    <dbReference type="NCBI Taxonomy" id="2838414"/>
    <lineage>
        <taxon>Bacteria</taxon>
        <taxon>Bacillati</taxon>
        <taxon>Bacillota</taxon>
        <taxon>Clostridia</taxon>
        <taxon>Lachnospirales</taxon>
        <taxon>Lachnospiraceae</taxon>
        <taxon>Acetatifactor</taxon>
    </lineage>
</organism>
<evidence type="ECO:0000256" key="1">
    <source>
        <dbReference type="SAM" id="Phobius"/>
    </source>
</evidence>
<dbReference type="InterPro" id="IPR025699">
    <property type="entry name" value="ABC2_memb-like"/>
</dbReference>
<keyword evidence="1" id="KW-0472">Membrane</keyword>
<keyword evidence="1" id="KW-0812">Transmembrane</keyword>
<dbReference type="Pfam" id="PF13346">
    <property type="entry name" value="ABC2_membrane_5"/>
    <property type="match status" value="1"/>
</dbReference>
<feature type="transmembrane region" description="Helical" evidence="1">
    <location>
        <begin position="42"/>
        <end position="60"/>
    </location>
</feature>